<gene>
    <name evidence="1" type="ORF">UFOVP257_443</name>
</gene>
<organism evidence="1">
    <name type="scientific">uncultured Caudovirales phage</name>
    <dbReference type="NCBI Taxonomy" id="2100421"/>
    <lineage>
        <taxon>Viruses</taxon>
        <taxon>Duplodnaviria</taxon>
        <taxon>Heunggongvirae</taxon>
        <taxon>Uroviricota</taxon>
        <taxon>Caudoviricetes</taxon>
        <taxon>Peduoviridae</taxon>
        <taxon>Maltschvirus</taxon>
        <taxon>Maltschvirus maltsch</taxon>
    </lineage>
</organism>
<proteinExistence type="predicted"/>
<protein>
    <submittedName>
        <fullName evidence="1">Uncharacterized protein</fullName>
    </submittedName>
</protein>
<sequence>MANTKYSSTSPYFQTKTFGNFLDVMTNRSITQHSDDVLYEIDSVYQYRPDMLASDLYGSSALWWVFAQRNPNVLKDPLMDFRAGVRIFIPKKTTLQQDLGV</sequence>
<accession>A0A6J5LHT0</accession>
<reference evidence="1" key="1">
    <citation type="submission" date="2020-04" db="EMBL/GenBank/DDBJ databases">
        <authorList>
            <person name="Chiriac C."/>
            <person name="Salcher M."/>
            <person name="Ghai R."/>
            <person name="Kavagutti S V."/>
        </authorList>
    </citation>
    <scope>NUCLEOTIDE SEQUENCE</scope>
</reference>
<name>A0A6J5LHT0_9CAUD</name>
<dbReference type="EMBL" id="LR796274">
    <property type="protein sequence ID" value="CAB4133721.1"/>
    <property type="molecule type" value="Genomic_DNA"/>
</dbReference>
<evidence type="ECO:0000313" key="1">
    <source>
        <dbReference type="EMBL" id="CAB4133721.1"/>
    </source>
</evidence>